<feature type="region of interest" description="Disordered" evidence="1">
    <location>
        <begin position="1"/>
        <end position="21"/>
    </location>
</feature>
<organism evidence="3">
    <name type="scientific">hydrothermal vent metagenome</name>
    <dbReference type="NCBI Taxonomy" id="652676"/>
    <lineage>
        <taxon>unclassified sequences</taxon>
        <taxon>metagenomes</taxon>
        <taxon>ecological metagenomes</taxon>
    </lineage>
</organism>
<dbReference type="AlphaFoldDB" id="A0A3B1BGR5"/>
<evidence type="ECO:0000313" key="3">
    <source>
        <dbReference type="EMBL" id="VAX15292.1"/>
    </source>
</evidence>
<protein>
    <submittedName>
        <fullName evidence="3">Cytochrome c family protein</fullName>
    </submittedName>
</protein>
<evidence type="ECO:0000259" key="2">
    <source>
        <dbReference type="Pfam" id="PF13435"/>
    </source>
</evidence>
<accession>A0A3B1BGR5</accession>
<dbReference type="SUPFAM" id="SSF48695">
    <property type="entry name" value="Multiheme cytochromes"/>
    <property type="match status" value="2"/>
</dbReference>
<proteinExistence type="predicted"/>
<dbReference type="EMBL" id="UOGC01000005">
    <property type="protein sequence ID" value="VAX15292.1"/>
    <property type="molecule type" value="Genomic_DNA"/>
</dbReference>
<dbReference type="InterPro" id="IPR023155">
    <property type="entry name" value="Cyt_c-552/4"/>
</dbReference>
<dbReference type="Pfam" id="PF13435">
    <property type="entry name" value="Cytochrome_C554"/>
    <property type="match status" value="1"/>
</dbReference>
<dbReference type="Gene3D" id="1.10.780.10">
    <property type="entry name" value="Hydroxylamine Oxidoreductase, Chain A, domain 1"/>
    <property type="match status" value="1"/>
</dbReference>
<reference evidence="3" key="1">
    <citation type="submission" date="2018-06" db="EMBL/GenBank/DDBJ databases">
        <authorList>
            <person name="Zhirakovskaya E."/>
        </authorList>
    </citation>
    <scope>NUCLEOTIDE SEQUENCE</scope>
</reference>
<feature type="compositionally biased region" description="Polar residues" evidence="1">
    <location>
        <begin position="12"/>
        <end position="21"/>
    </location>
</feature>
<evidence type="ECO:0000256" key="1">
    <source>
        <dbReference type="SAM" id="MobiDB-lite"/>
    </source>
</evidence>
<name>A0A3B1BGR5_9ZZZZ</name>
<feature type="non-terminal residue" evidence="3">
    <location>
        <position position="1"/>
    </location>
</feature>
<dbReference type="InterPro" id="IPR036280">
    <property type="entry name" value="Multihaem_cyt_sf"/>
</dbReference>
<sequence length="781" mass="83194">AARINDVRNTKHNLSVSGPGTVKASTETRVCVFCHTPHQANIDIPAPLWNRDLSGATYTLYTSASLDNTGLTDPDGSSKLCLSCHDGTIAIGAVNVLNGSFTDLDPLTEDITMAGVGATDKTMTSVPGSGATTGYTRLLGTDLTNDHPISFTYDTALANADGELRDPNNVAEVFIGNRQAGVQPKPKVPLENNKMQCSACHDPHIRDDTLTYATKFLRLNRFQKVTPAGADFVEADDIMCLACHDKLGTAWSLSAHANSAVADEAYKLADSAQREFPDNIQVWEAACLNCHDSHTVQGARRLLREGTDSTAKPKAGGNSAIEETCYQCHASSVDSILTSVTNVPNIKDDFLLTYRMPITGTEVHDITNADLEESRTLLGLTPSNRHAECTDCHNPHRVIKNRLFNANPVTADLAGTHSHGTGHTNIASGVLKGAYGVDPNSPINYYTDNSFHTTPADFNIKKGNGGIGASDLASNTYVTREYQICLKCHSTYGYVTPPTLGYSGGTPYATNGMLTYTDQAKEFHSPSSHKAEVSMGADGGASSAYSTNNHRSWHPVVDNTGRSVTVRDASTGVFLAPWNGSGDIGNQTMYCSDCHGSNTASGTSTPTGGEDGNPWGPHGSSNTFLLKGAWVATGLSTGSGTPDHLCFKCHNYNDYANQTGSTPNKSGFNGTASMMCGISYAGTNLHVGHLGAVGNMRCKWCHVLVPHGWKNKALLVNRNDIGPEAGLAIGTYKPSPYTKEPYYKDAMLQVDTFASSGNWSSDSCGGRMWMTMNCNGGAAPN</sequence>
<gene>
    <name evidence="3" type="ORF">MNBD_NITROSPINAE01-987</name>
</gene>
<feature type="domain" description="Cytochrome c-552/4" evidence="2">
    <location>
        <begin position="240"/>
        <end position="294"/>
    </location>
</feature>